<dbReference type="Proteomes" id="UP000185841">
    <property type="component" value="Unassembled WGS sequence"/>
</dbReference>
<name>A0A1N6NQ88_AQUAC</name>
<evidence type="ECO:0000313" key="2">
    <source>
        <dbReference type="Proteomes" id="UP000185841"/>
    </source>
</evidence>
<organism evidence="1 2">
    <name type="scientific">Aquipseudomonas alcaligenes</name>
    <name type="common">Pseudomonas alcaligenes</name>
    <dbReference type="NCBI Taxonomy" id="43263"/>
    <lineage>
        <taxon>Bacteria</taxon>
        <taxon>Pseudomonadati</taxon>
        <taxon>Pseudomonadota</taxon>
        <taxon>Gammaproteobacteria</taxon>
        <taxon>Pseudomonadales</taxon>
        <taxon>Pseudomonadaceae</taxon>
        <taxon>Aquipseudomonas</taxon>
    </lineage>
</organism>
<gene>
    <name evidence="1" type="ORF">SAMN05878282_101467</name>
</gene>
<dbReference type="EMBL" id="FTMP01000001">
    <property type="protein sequence ID" value="SIP94249.1"/>
    <property type="molecule type" value="Genomic_DNA"/>
</dbReference>
<dbReference type="AlphaFoldDB" id="A0A1N6NQ88"/>
<accession>A0A1N6NQ88</accession>
<reference evidence="1 2" key="1">
    <citation type="submission" date="2017-01" db="EMBL/GenBank/DDBJ databases">
        <authorList>
            <person name="Mah S.A."/>
            <person name="Swanson W.J."/>
            <person name="Moy G.W."/>
            <person name="Vacquier V.D."/>
        </authorList>
    </citation>
    <scope>NUCLEOTIDE SEQUENCE [LARGE SCALE GENOMIC DNA]</scope>
    <source>
        <strain evidence="1 2">RU36E</strain>
    </source>
</reference>
<evidence type="ECO:0000313" key="1">
    <source>
        <dbReference type="EMBL" id="SIP94249.1"/>
    </source>
</evidence>
<protein>
    <submittedName>
        <fullName evidence="1">Uncharacterized protein</fullName>
    </submittedName>
</protein>
<proteinExistence type="predicted"/>
<sequence>MMSKVSANKLKALNRIESKIALLESWAATGVPGRPDGGGKEFYPKSVRQFNFWDLSENSICVREQNPNCARSANDTLNQYPHLRAHIETLIVAIRQRAEGGATKLEKIKALKERLAIYQEYSSVLERQLVILRLQSSEQEAAFRSEISRLQNILAEEKSLFFLLKKENGNLERRISELTATLKKVAPLRDISDE</sequence>